<evidence type="ECO:0000259" key="1">
    <source>
        <dbReference type="Pfam" id="PF13966"/>
    </source>
</evidence>
<evidence type="ECO:0000313" key="2">
    <source>
        <dbReference type="EMBL" id="PWA39984.1"/>
    </source>
</evidence>
<dbReference type="OrthoDB" id="689430at2759"/>
<reference evidence="2 3" key="1">
    <citation type="journal article" date="2018" name="Mol. Plant">
        <title>The genome of Artemisia annua provides insight into the evolution of Asteraceae family and artemisinin biosynthesis.</title>
        <authorList>
            <person name="Shen Q."/>
            <person name="Zhang L."/>
            <person name="Liao Z."/>
            <person name="Wang S."/>
            <person name="Yan T."/>
            <person name="Shi P."/>
            <person name="Liu M."/>
            <person name="Fu X."/>
            <person name="Pan Q."/>
            <person name="Wang Y."/>
            <person name="Lv Z."/>
            <person name="Lu X."/>
            <person name="Zhang F."/>
            <person name="Jiang W."/>
            <person name="Ma Y."/>
            <person name="Chen M."/>
            <person name="Hao X."/>
            <person name="Li L."/>
            <person name="Tang Y."/>
            <person name="Lv G."/>
            <person name="Zhou Y."/>
            <person name="Sun X."/>
            <person name="Brodelius P.E."/>
            <person name="Rose J.K.C."/>
            <person name="Tang K."/>
        </authorList>
    </citation>
    <scope>NUCLEOTIDE SEQUENCE [LARGE SCALE GENOMIC DNA]</scope>
    <source>
        <strain evidence="3">cv. Huhao1</strain>
        <tissue evidence="2">Leaf</tissue>
    </source>
</reference>
<keyword evidence="3" id="KW-1185">Reference proteome</keyword>
<dbReference type="AlphaFoldDB" id="A0A2U1KTA1"/>
<dbReference type="Pfam" id="PF13966">
    <property type="entry name" value="zf-RVT"/>
    <property type="match status" value="1"/>
</dbReference>
<proteinExistence type="predicted"/>
<feature type="domain" description="Reverse transcriptase zinc-binding" evidence="1">
    <location>
        <begin position="11"/>
        <end position="72"/>
    </location>
</feature>
<sequence>MDMATTQTRRNKNLPIKLNVFTWRVTRHRVPTRFNLDLRGIDVDSTRCLVCDEAIEKSQHLFVECTIASSLWSMVATCWAGVRGLP</sequence>
<dbReference type="EMBL" id="PKPP01014157">
    <property type="protein sequence ID" value="PWA39984.1"/>
    <property type="molecule type" value="Genomic_DNA"/>
</dbReference>
<accession>A0A2U1KTA1</accession>
<name>A0A2U1KTA1_ARTAN</name>
<dbReference type="Proteomes" id="UP000245207">
    <property type="component" value="Unassembled WGS sequence"/>
</dbReference>
<comment type="caution">
    <text evidence="2">The sequence shown here is derived from an EMBL/GenBank/DDBJ whole genome shotgun (WGS) entry which is preliminary data.</text>
</comment>
<dbReference type="InterPro" id="IPR026960">
    <property type="entry name" value="RVT-Znf"/>
</dbReference>
<evidence type="ECO:0000313" key="3">
    <source>
        <dbReference type="Proteomes" id="UP000245207"/>
    </source>
</evidence>
<organism evidence="2 3">
    <name type="scientific">Artemisia annua</name>
    <name type="common">Sweet wormwood</name>
    <dbReference type="NCBI Taxonomy" id="35608"/>
    <lineage>
        <taxon>Eukaryota</taxon>
        <taxon>Viridiplantae</taxon>
        <taxon>Streptophyta</taxon>
        <taxon>Embryophyta</taxon>
        <taxon>Tracheophyta</taxon>
        <taxon>Spermatophyta</taxon>
        <taxon>Magnoliopsida</taxon>
        <taxon>eudicotyledons</taxon>
        <taxon>Gunneridae</taxon>
        <taxon>Pentapetalae</taxon>
        <taxon>asterids</taxon>
        <taxon>campanulids</taxon>
        <taxon>Asterales</taxon>
        <taxon>Asteraceae</taxon>
        <taxon>Asteroideae</taxon>
        <taxon>Anthemideae</taxon>
        <taxon>Artemisiinae</taxon>
        <taxon>Artemisia</taxon>
    </lineage>
</organism>
<protein>
    <recommendedName>
        <fullName evidence="1">Reverse transcriptase zinc-binding domain-containing protein</fullName>
    </recommendedName>
</protein>
<gene>
    <name evidence="2" type="ORF">CTI12_AA566940</name>
</gene>